<name>A0A2R7UBM8_PSEDL</name>
<dbReference type="RefSeq" id="WP_108481783.1">
    <property type="nucleotide sequence ID" value="NZ_QANO01000193.1"/>
</dbReference>
<comment type="caution">
    <text evidence="1">The sequence shown here is derived from an EMBL/GenBank/DDBJ whole genome shotgun (WGS) entry which is preliminary data.</text>
</comment>
<evidence type="ECO:0000313" key="2">
    <source>
        <dbReference type="Proteomes" id="UP000244874"/>
    </source>
</evidence>
<protein>
    <submittedName>
        <fullName evidence="1">Uncharacterized protein</fullName>
    </submittedName>
</protein>
<dbReference type="EMBL" id="QANO01000193">
    <property type="protein sequence ID" value="PTU49216.1"/>
    <property type="molecule type" value="Genomic_DNA"/>
</dbReference>
<gene>
    <name evidence="1" type="ORF">DBB42_26600</name>
</gene>
<evidence type="ECO:0000313" key="1">
    <source>
        <dbReference type="EMBL" id="PTU49216.1"/>
    </source>
</evidence>
<accession>A0A2R7UBM8</accession>
<reference evidence="1 2" key="1">
    <citation type="submission" date="2018-04" db="EMBL/GenBank/DDBJ databases">
        <authorList>
            <person name="Go L.Y."/>
            <person name="Mitchell J.A."/>
        </authorList>
    </citation>
    <scope>NUCLEOTIDE SEQUENCE [LARGE SCALE GENOMIC DNA]</scope>
    <source>
        <strain evidence="1 2">KCJK7865</strain>
    </source>
</reference>
<dbReference type="Proteomes" id="UP000244874">
    <property type="component" value="Unassembled WGS sequence"/>
</dbReference>
<sequence length="223" mass="25120">MTLVRLEFGLFPLLRYGREGKAVLLYEALMTQPEIFKELICMVFAPENGERKPVDDLAKAAAERAYSVLHSCRRLPGVQDDGRIDRDILLEFVRSTRGLCRDADRLTMCDQTLGEILAHAPADADADGAWPCEPVREVLDDFDAEQLRKGFCIGCFNKRGVTTRSMWDGGEQERTLAETYRGHAERVRFSHPNVAAVMDDLAKGYEHDGRREDTAASLRKEGL</sequence>
<proteinExistence type="predicted"/>
<organism evidence="1 2">
    <name type="scientific">Pseudomonas plecoglossicida</name>
    <dbReference type="NCBI Taxonomy" id="70775"/>
    <lineage>
        <taxon>Bacteria</taxon>
        <taxon>Pseudomonadati</taxon>
        <taxon>Pseudomonadota</taxon>
        <taxon>Gammaproteobacteria</taxon>
        <taxon>Pseudomonadales</taxon>
        <taxon>Pseudomonadaceae</taxon>
        <taxon>Pseudomonas</taxon>
    </lineage>
</organism>
<dbReference type="AlphaFoldDB" id="A0A2R7UBM8"/>